<evidence type="ECO:0000313" key="8">
    <source>
        <dbReference type="EMBL" id="NRF68916.1"/>
    </source>
</evidence>
<feature type="coiled-coil region" evidence="6">
    <location>
        <begin position="12"/>
        <end position="42"/>
    </location>
</feature>
<dbReference type="CDD" id="cd00082">
    <property type="entry name" value="HisKA"/>
    <property type="match status" value="1"/>
</dbReference>
<sequence length="260" mass="27940">MSTTALCSAIPATPAQRELDHLREALQQAEAANRAMSVLVAKLGHELKTPLNAIVGLAQLIHPPGGREPQPEVVDRWLDQIARLGWHMADVVDTLMELGRCGAGHLRAGCETLDVLEPMTEALRIVESDAARRDITIGFVGDVQAQVKADRRALRQVFVNLLSNAIKYNKEGGRVSLSVRGGERVRITVRDTGPGLTSAQRARLFQAFDRLGAERTGVEGHGLGLLLCRELLLAMDGSIDVDSVDGAGCTFTVTLPGRAA</sequence>
<evidence type="ECO:0000256" key="2">
    <source>
        <dbReference type="ARBA" id="ARBA00012438"/>
    </source>
</evidence>
<comment type="caution">
    <text evidence="8">The sequence shown here is derived from an EMBL/GenBank/DDBJ whole genome shotgun (WGS) entry which is preliminary data.</text>
</comment>
<dbReference type="Pfam" id="PF00512">
    <property type="entry name" value="HisKA"/>
    <property type="match status" value="1"/>
</dbReference>
<dbReference type="PRINTS" id="PR00344">
    <property type="entry name" value="BCTRLSENSOR"/>
</dbReference>
<dbReference type="SMART" id="SM00388">
    <property type="entry name" value="HisKA"/>
    <property type="match status" value="1"/>
</dbReference>
<dbReference type="InterPro" id="IPR003661">
    <property type="entry name" value="HisK_dim/P_dom"/>
</dbReference>
<dbReference type="SUPFAM" id="SSF47384">
    <property type="entry name" value="Homodimeric domain of signal transducing histidine kinase"/>
    <property type="match status" value="1"/>
</dbReference>
<evidence type="ECO:0000256" key="1">
    <source>
        <dbReference type="ARBA" id="ARBA00000085"/>
    </source>
</evidence>
<proteinExistence type="predicted"/>
<evidence type="ECO:0000256" key="6">
    <source>
        <dbReference type="SAM" id="Coils"/>
    </source>
</evidence>
<dbReference type="Proteomes" id="UP000737171">
    <property type="component" value="Unassembled WGS sequence"/>
</dbReference>
<feature type="domain" description="Histidine kinase" evidence="7">
    <location>
        <begin position="42"/>
        <end position="259"/>
    </location>
</feature>
<dbReference type="PROSITE" id="PS50109">
    <property type="entry name" value="HIS_KIN"/>
    <property type="match status" value="1"/>
</dbReference>
<dbReference type="InterPro" id="IPR005467">
    <property type="entry name" value="His_kinase_dom"/>
</dbReference>
<dbReference type="InterPro" id="IPR036890">
    <property type="entry name" value="HATPase_C_sf"/>
</dbReference>
<protein>
    <recommendedName>
        <fullName evidence="2">histidine kinase</fullName>
        <ecNumber evidence="2">2.7.13.3</ecNumber>
    </recommendedName>
</protein>
<evidence type="ECO:0000259" key="7">
    <source>
        <dbReference type="PROSITE" id="PS50109"/>
    </source>
</evidence>
<comment type="catalytic activity">
    <reaction evidence="1">
        <text>ATP + protein L-histidine = ADP + protein N-phospho-L-histidine.</text>
        <dbReference type="EC" id="2.7.13.3"/>
    </reaction>
</comment>
<dbReference type="SUPFAM" id="SSF55874">
    <property type="entry name" value="ATPase domain of HSP90 chaperone/DNA topoisomerase II/histidine kinase"/>
    <property type="match status" value="1"/>
</dbReference>
<keyword evidence="9" id="KW-1185">Reference proteome</keyword>
<dbReference type="EC" id="2.7.13.3" evidence="2"/>
<dbReference type="PANTHER" id="PTHR43047:SF72">
    <property type="entry name" value="OSMOSENSING HISTIDINE PROTEIN KINASE SLN1"/>
    <property type="match status" value="1"/>
</dbReference>
<gene>
    <name evidence="8" type="ORF">HLB44_18135</name>
</gene>
<name>A0ABX2EJU5_9BURK</name>
<evidence type="ECO:0000256" key="4">
    <source>
        <dbReference type="ARBA" id="ARBA00022679"/>
    </source>
</evidence>
<dbReference type="InterPro" id="IPR036097">
    <property type="entry name" value="HisK_dim/P_sf"/>
</dbReference>
<organism evidence="8 9">
    <name type="scientific">Pseudaquabacterium terrae</name>
    <dbReference type="NCBI Taxonomy" id="2732868"/>
    <lineage>
        <taxon>Bacteria</taxon>
        <taxon>Pseudomonadati</taxon>
        <taxon>Pseudomonadota</taxon>
        <taxon>Betaproteobacteria</taxon>
        <taxon>Burkholderiales</taxon>
        <taxon>Sphaerotilaceae</taxon>
        <taxon>Pseudaquabacterium</taxon>
    </lineage>
</organism>
<dbReference type="GO" id="GO:0016301">
    <property type="term" value="F:kinase activity"/>
    <property type="evidence" value="ECO:0007669"/>
    <property type="project" value="UniProtKB-KW"/>
</dbReference>
<dbReference type="EMBL" id="JABRWJ010000005">
    <property type="protein sequence ID" value="NRF68916.1"/>
    <property type="molecule type" value="Genomic_DNA"/>
</dbReference>
<keyword evidence="3" id="KW-0597">Phosphoprotein</keyword>
<dbReference type="RefSeq" id="WP_173125077.1">
    <property type="nucleotide sequence ID" value="NZ_JABRWJ010000005.1"/>
</dbReference>
<evidence type="ECO:0000256" key="5">
    <source>
        <dbReference type="ARBA" id="ARBA00022777"/>
    </source>
</evidence>
<evidence type="ECO:0000313" key="9">
    <source>
        <dbReference type="Proteomes" id="UP000737171"/>
    </source>
</evidence>
<reference evidence="8 9" key="1">
    <citation type="submission" date="2020-05" db="EMBL/GenBank/DDBJ databases">
        <title>Aquincola sp. isolate from soil.</title>
        <authorList>
            <person name="Han J."/>
            <person name="Kim D.-U."/>
        </authorList>
    </citation>
    <scope>NUCLEOTIDE SEQUENCE [LARGE SCALE GENOMIC DNA]</scope>
    <source>
        <strain evidence="8 9">S2</strain>
    </source>
</reference>
<dbReference type="InterPro" id="IPR003594">
    <property type="entry name" value="HATPase_dom"/>
</dbReference>
<evidence type="ECO:0000256" key="3">
    <source>
        <dbReference type="ARBA" id="ARBA00022553"/>
    </source>
</evidence>
<dbReference type="Gene3D" id="3.30.565.10">
    <property type="entry name" value="Histidine kinase-like ATPase, C-terminal domain"/>
    <property type="match status" value="1"/>
</dbReference>
<dbReference type="InterPro" id="IPR004358">
    <property type="entry name" value="Sig_transdc_His_kin-like_C"/>
</dbReference>
<dbReference type="Pfam" id="PF02518">
    <property type="entry name" value="HATPase_c"/>
    <property type="match status" value="1"/>
</dbReference>
<dbReference type="PANTHER" id="PTHR43047">
    <property type="entry name" value="TWO-COMPONENT HISTIDINE PROTEIN KINASE"/>
    <property type="match status" value="1"/>
</dbReference>
<keyword evidence="6" id="KW-0175">Coiled coil</keyword>
<dbReference type="Gene3D" id="1.10.287.130">
    <property type="match status" value="1"/>
</dbReference>
<accession>A0ABX2EJU5</accession>
<keyword evidence="4" id="KW-0808">Transferase</keyword>
<dbReference type="SMART" id="SM00387">
    <property type="entry name" value="HATPase_c"/>
    <property type="match status" value="1"/>
</dbReference>
<keyword evidence="5 8" id="KW-0418">Kinase</keyword>